<accession>A0A831QQF0</accession>
<comment type="caution">
    <text evidence="1">The sequence shown here is derived from an EMBL/GenBank/DDBJ whole genome shotgun (WGS) entry which is preliminary data.</text>
</comment>
<dbReference type="EMBL" id="DRGL01000038">
    <property type="protein sequence ID" value="HEA21430.1"/>
    <property type="molecule type" value="Genomic_DNA"/>
</dbReference>
<dbReference type="GO" id="GO:0032259">
    <property type="term" value="P:methylation"/>
    <property type="evidence" value="ECO:0007669"/>
    <property type="project" value="UniProtKB-KW"/>
</dbReference>
<dbReference type="Proteomes" id="UP000886191">
    <property type="component" value="Unassembled WGS sequence"/>
</dbReference>
<proteinExistence type="predicted"/>
<keyword evidence="1" id="KW-0808">Transferase</keyword>
<dbReference type="SUPFAM" id="SSF53335">
    <property type="entry name" value="S-adenosyl-L-methionine-dependent methyltransferases"/>
    <property type="match status" value="1"/>
</dbReference>
<sequence>MNMEDEKIIDSWNKNAEEWIRVIGTGQIDSRKFTNKAIENEVKAVSGNTVVDIGCGEGWLTRAISAMGKTAVGIDAIEKLLENARTKGSEKFYQFGYQDIIDGKSIPEAPFDVAVFNFCLYQKDGLDKLLSSTKNQLNGEGVILIQTLHPFFLFINGLSYKSQIISNSWKGLPGNFIEGHEWYARTFEDWVQTISESGLQITGFKEVLNEKDNPISLILKLK</sequence>
<dbReference type="CDD" id="cd02440">
    <property type="entry name" value="AdoMet_MTases"/>
    <property type="match status" value="1"/>
</dbReference>
<dbReference type="AlphaFoldDB" id="A0A831QQF0"/>
<dbReference type="PANTHER" id="PTHR43861:SF1">
    <property type="entry name" value="TRANS-ACONITATE 2-METHYLTRANSFERASE"/>
    <property type="match status" value="1"/>
</dbReference>
<evidence type="ECO:0000313" key="1">
    <source>
        <dbReference type="EMBL" id="HEA21430.1"/>
    </source>
</evidence>
<dbReference type="GO" id="GO:0008168">
    <property type="term" value="F:methyltransferase activity"/>
    <property type="evidence" value="ECO:0007669"/>
    <property type="project" value="UniProtKB-KW"/>
</dbReference>
<dbReference type="Pfam" id="PF13489">
    <property type="entry name" value="Methyltransf_23"/>
    <property type="match status" value="1"/>
</dbReference>
<keyword evidence="1" id="KW-0489">Methyltransferase</keyword>
<name>A0A831QQF0_9FLAO</name>
<reference evidence="1" key="1">
    <citation type="journal article" date="2020" name="mSystems">
        <title>Genome- and Community-Level Interaction Insights into Carbon Utilization and Element Cycling Functions of Hydrothermarchaeota in Hydrothermal Sediment.</title>
        <authorList>
            <person name="Zhou Z."/>
            <person name="Liu Y."/>
            <person name="Xu W."/>
            <person name="Pan J."/>
            <person name="Luo Z.H."/>
            <person name="Li M."/>
        </authorList>
    </citation>
    <scope>NUCLEOTIDE SEQUENCE [LARGE SCALE GENOMIC DNA]</scope>
    <source>
        <strain evidence="1">HyVt-345</strain>
    </source>
</reference>
<dbReference type="InterPro" id="IPR029063">
    <property type="entry name" value="SAM-dependent_MTases_sf"/>
</dbReference>
<dbReference type="PANTHER" id="PTHR43861">
    <property type="entry name" value="TRANS-ACONITATE 2-METHYLTRANSFERASE-RELATED"/>
    <property type="match status" value="1"/>
</dbReference>
<organism evidence="1">
    <name type="scientific">Pricia antarctica</name>
    <dbReference type="NCBI Taxonomy" id="641691"/>
    <lineage>
        <taxon>Bacteria</taxon>
        <taxon>Pseudomonadati</taxon>
        <taxon>Bacteroidota</taxon>
        <taxon>Flavobacteriia</taxon>
        <taxon>Flavobacteriales</taxon>
        <taxon>Flavobacteriaceae</taxon>
        <taxon>Pricia</taxon>
    </lineage>
</organism>
<gene>
    <name evidence="1" type="ORF">ENH87_10975</name>
</gene>
<protein>
    <submittedName>
        <fullName evidence="1">Methyltransferase domain-containing protein</fullName>
    </submittedName>
</protein>
<dbReference type="Gene3D" id="3.40.50.150">
    <property type="entry name" value="Vaccinia Virus protein VP39"/>
    <property type="match status" value="1"/>
</dbReference>